<evidence type="ECO:0000313" key="3">
    <source>
        <dbReference type="Proteomes" id="UP000750711"/>
    </source>
</evidence>
<proteinExistence type="predicted"/>
<dbReference type="InterPro" id="IPR013149">
    <property type="entry name" value="ADH-like_C"/>
</dbReference>
<dbReference type="PANTHER" id="PTHR45033:SF3">
    <property type="entry name" value="DEHYDROGENASE, PUTATIVE (AFU_ORTHOLOGUE AFUA_2G13270)-RELATED"/>
    <property type="match status" value="1"/>
</dbReference>
<dbReference type="InterPro" id="IPR011032">
    <property type="entry name" value="GroES-like_sf"/>
</dbReference>
<organism evidence="2 3">
    <name type="scientific">Trichoglossum hirsutum</name>
    <dbReference type="NCBI Taxonomy" id="265104"/>
    <lineage>
        <taxon>Eukaryota</taxon>
        <taxon>Fungi</taxon>
        <taxon>Dikarya</taxon>
        <taxon>Ascomycota</taxon>
        <taxon>Pezizomycotina</taxon>
        <taxon>Geoglossomycetes</taxon>
        <taxon>Geoglossales</taxon>
        <taxon>Geoglossaceae</taxon>
        <taxon>Trichoglossum</taxon>
    </lineage>
</organism>
<dbReference type="Gene3D" id="3.40.50.720">
    <property type="entry name" value="NAD(P)-binding Rossmann-like Domain"/>
    <property type="match status" value="1"/>
</dbReference>
<dbReference type="InterPro" id="IPR013154">
    <property type="entry name" value="ADH-like_N"/>
</dbReference>
<dbReference type="CDD" id="cd05188">
    <property type="entry name" value="MDR"/>
    <property type="match status" value="1"/>
</dbReference>
<dbReference type="Proteomes" id="UP000750711">
    <property type="component" value="Unassembled WGS sequence"/>
</dbReference>
<dbReference type="SUPFAM" id="SSF50129">
    <property type="entry name" value="GroES-like"/>
    <property type="match status" value="1"/>
</dbReference>
<comment type="caution">
    <text evidence="2">The sequence shown here is derived from an EMBL/GenBank/DDBJ whole genome shotgun (WGS) entry which is preliminary data.</text>
</comment>
<reference evidence="2" key="1">
    <citation type="submission" date="2021-03" db="EMBL/GenBank/DDBJ databases">
        <title>Comparative genomics and phylogenomic investigation of the class Geoglossomycetes provide insights into ecological specialization and systematics.</title>
        <authorList>
            <person name="Melie T."/>
            <person name="Pirro S."/>
            <person name="Miller A.N."/>
            <person name="Quandt A."/>
        </authorList>
    </citation>
    <scope>NUCLEOTIDE SEQUENCE</scope>
    <source>
        <strain evidence="2">CAQ_001_2017</strain>
    </source>
</reference>
<dbReference type="InterPro" id="IPR036291">
    <property type="entry name" value="NAD(P)-bd_dom_sf"/>
</dbReference>
<keyword evidence="3" id="KW-1185">Reference proteome</keyword>
<dbReference type="SUPFAM" id="SSF51735">
    <property type="entry name" value="NAD(P)-binding Rossmann-fold domains"/>
    <property type="match status" value="1"/>
</dbReference>
<name>A0A9P8RPG1_9PEZI</name>
<protein>
    <recommendedName>
        <fullName evidence="1">Enoyl reductase (ER) domain-containing protein</fullName>
    </recommendedName>
</protein>
<dbReference type="Gene3D" id="3.90.180.10">
    <property type="entry name" value="Medium-chain alcohol dehydrogenases, catalytic domain"/>
    <property type="match status" value="1"/>
</dbReference>
<dbReference type="Pfam" id="PF08240">
    <property type="entry name" value="ADH_N"/>
    <property type="match status" value="1"/>
</dbReference>
<feature type="domain" description="Enoyl reductase (ER)" evidence="1">
    <location>
        <begin position="12"/>
        <end position="277"/>
    </location>
</feature>
<gene>
    <name evidence="2" type="ORF">GP486_004240</name>
</gene>
<evidence type="ECO:0000313" key="2">
    <source>
        <dbReference type="EMBL" id="KAH0559243.1"/>
    </source>
</evidence>
<sequence length="303" mass="32348">MPRAIVLEKTDGKPGQVYYPLKTISVPAPTPKEDELLVRVSAAALNHRDLFLRQHLYPGIAFDVPVLADGVGTVVGTGSAALDAQWKGKRVILTPSRGWESSSEGPDGPSGQIVILGGTRFHPLGTLQEIVCVEAAEVELAPEHLNVHEAAALPLTGLTAWRAFFTKSGNALPEHNILITGIGGGVALNALQFAVEAGCNVYVTSGSEEKIARAKEMGARAGVNYREEGWENKLMEMLPNQRRWLDAIIDGAGGDIAGKTAKILKVSGTVDVARGKTSWTDDVTSTWLAWVAFRQEESSSAMA</sequence>
<evidence type="ECO:0000259" key="1">
    <source>
        <dbReference type="SMART" id="SM00829"/>
    </source>
</evidence>
<dbReference type="SMART" id="SM00829">
    <property type="entry name" value="PKS_ER"/>
    <property type="match status" value="1"/>
</dbReference>
<dbReference type="InterPro" id="IPR052711">
    <property type="entry name" value="Zinc_ADH-like"/>
</dbReference>
<dbReference type="PANTHER" id="PTHR45033">
    <property type="match status" value="1"/>
</dbReference>
<accession>A0A9P8RPG1</accession>
<dbReference type="EMBL" id="JAGHQM010000646">
    <property type="protein sequence ID" value="KAH0559243.1"/>
    <property type="molecule type" value="Genomic_DNA"/>
</dbReference>
<dbReference type="InterPro" id="IPR020843">
    <property type="entry name" value="ER"/>
</dbReference>
<dbReference type="GO" id="GO:0016491">
    <property type="term" value="F:oxidoreductase activity"/>
    <property type="evidence" value="ECO:0007669"/>
    <property type="project" value="InterPro"/>
</dbReference>
<dbReference type="AlphaFoldDB" id="A0A9P8RPG1"/>
<dbReference type="Pfam" id="PF00107">
    <property type="entry name" value="ADH_zinc_N"/>
    <property type="match status" value="1"/>
</dbReference>